<feature type="transmembrane region" description="Helical" evidence="1">
    <location>
        <begin position="75"/>
        <end position="96"/>
    </location>
</feature>
<dbReference type="AlphaFoldDB" id="A0A3E3E0J2"/>
<keyword evidence="1" id="KW-0812">Transmembrane</keyword>
<comment type="caution">
    <text evidence="2">The sequence shown here is derived from an EMBL/GenBank/DDBJ whole genome shotgun (WGS) entry which is preliminary data.</text>
</comment>
<name>A0A3E3E0J2_9FIRM</name>
<proteinExistence type="predicted"/>
<evidence type="ECO:0000313" key="2">
    <source>
        <dbReference type="EMBL" id="RGD75071.1"/>
    </source>
</evidence>
<keyword evidence="1" id="KW-0472">Membrane</keyword>
<dbReference type="Proteomes" id="UP000261212">
    <property type="component" value="Unassembled WGS sequence"/>
</dbReference>
<evidence type="ECO:0000313" key="3">
    <source>
        <dbReference type="Proteomes" id="UP000261212"/>
    </source>
</evidence>
<feature type="transmembrane region" description="Helical" evidence="1">
    <location>
        <begin position="43"/>
        <end position="63"/>
    </location>
</feature>
<sequence>MKKIIKLTLGGIAWGCTMFTIIGIIIALIMGQDNSFMMSTSDYIKQAVLSIIIGIGFTVPSIVYDYENISKFLQFTVHMGTGFCIYMICAYMAGWVPTGFGLGAVILSIAFWIIISLAIWFFFYMYYKKEAENINKKLKDN</sequence>
<reference evidence="2 3" key="1">
    <citation type="submission" date="2018-08" db="EMBL/GenBank/DDBJ databases">
        <title>A genome reference for cultivated species of the human gut microbiota.</title>
        <authorList>
            <person name="Zou Y."/>
            <person name="Xue W."/>
            <person name="Luo G."/>
        </authorList>
    </citation>
    <scope>NUCLEOTIDE SEQUENCE [LARGE SCALE GENOMIC DNA]</scope>
    <source>
        <strain evidence="2 3">AM25-6</strain>
    </source>
</reference>
<dbReference type="RefSeq" id="WP_117531196.1">
    <property type="nucleotide sequence ID" value="NZ_QUSM01000002.1"/>
</dbReference>
<accession>A0A3E3E0J2</accession>
<evidence type="ECO:0000256" key="1">
    <source>
        <dbReference type="SAM" id="Phobius"/>
    </source>
</evidence>
<dbReference type="InterPro" id="IPR021560">
    <property type="entry name" value="DUF3021"/>
</dbReference>
<keyword evidence="1" id="KW-1133">Transmembrane helix</keyword>
<dbReference type="EMBL" id="QUSM01000002">
    <property type="protein sequence ID" value="RGD75071.1"/>
    <property type="molecule type" value="Genomic_DNA"/>
</dbReference>
<protein>
    <submittedName>
        <fullName evidence="2">DUF3021 domain-containing protein</fullName>
    </submittedName>
</protein>
<gene>
    <name evidence="2" type="ORF">DW687_01750</name>
</gene>
<dbReference type="Pfam" id="PF11457">
    <property type="entry name" value="DUF3021"/>
    <property type="match status" value="1"/>
</dbReference>
<feature type="transmembrane region" description="Helical" evidence="1">
    <location>
        <begin position="12"/>
        <end position="31"/>
    </location>
</feature>
<organism evidence="2 3">
    <name type="scientific">Anaerofustis stercorihominis</name>
    <dbReference type="NCBI Taxonomy" id="214853"/>
    <lineage>
        <taxon>Bacteria</taxon>
        <taxon>Bacillati</taxon>
        <taxon>Bacillota</taxon>
        <taxon>Clostridia</taxon>
        <taxon>Eubacteriales</taxon>
        <taxon>Eubacteriaceae</taxon>
        <taxon>Anaerofustis</taxon>
    </lineage>
</organism>
<feature type="transmembrane region" description="Helical" evidence="1">
    <location>
        <begin position="102"/>
        <end position="127"/>
    </location>
</feature>